<dbReference type="InterPro" id="IPR027417">
    <property type="entry name" value="P-loop_NTPase"/>
</dbReference>
<dbReference type="OrthoDB" id="5330228at2759"/>
<dbReference type="Pfam" id="PF00176">
    <property type="entry name" value="SNF2-rel_dom"/>
    <property type="match status" value="1"/>
</dbReference>
<evidence type="ECO:0000259" key="4">
    <source>
        <dbReference type="Pfam" id="PF00176"/>
    </source>
</evidence>
<reference evidence="5" key="1">
    <citation type="submission" date="2021-03" db="EMBL/GenBank/DDBJ databases">
        <title>Draft genome sequence of rust myrtle Austropuccinia psidii MF-1, a brazilian biotype.</title>
        <authorList>
            <person name="Quecine M.C."/>
            <person name="Pachon D.M.R."/>
            <person name="Bonatelli M.L."/>
            <person name="Correr F.H."/>
            <person name="Franceschini L.M."/>
            <person name="Leite T.F."/>
            <person name="Margarido G.R.A."/>
            <person name="Almeida C.A."/>
            <person name="Ferrarezi J.A."/>
            <person name="Labate C.A."/>
        </authorList>
    </citation>
    <scope>NUCLEOTIDE SEQUENCE</scope>
    <source>
        <strain evidence="5">MF-1</strain>
    </source>
</reference>
<dbReference type="GO" id="GO:0008094">
    <property type="term" value="F:ATP-dependent activity, acting on DNA"/>
    <property type="evidence" value="ECO:0007669"/>
    <property type="project" value="TreeGrafter"/>
</dbReference>
<dbReference type="GO" id="GO:0006281">
    <property type="term" value="P:DNA repair"/>
    <property type="evidence" value="ECO:0007669"/>
    <property type="project" value="TreeGrafter"/>
</dbReference>
<organism evidence="5 6">
    <name type="scientific">Austropuccinia psidii MF-1</name>
    <dbReference type="NCBI Taxonomy" id="1389203"/>
    <lineage>
        <taxon>Eukaryota</taxon>
        <taxon>Fungi</taxon>
        <taxon>Dikarya</taxon>
        <taxon>Basidiomycota</taxon>
        <taxon>Pucciniomycotina</taxon>
        <taxon>Pucciniomycetes</taxon>
        <taxon>Pucciniales</taxon>
        <taxon>Sphaerophragmiaceae</taxon>
        <taxon>Austropuccinia</taxon>
    </lineage>
</organism>
<accession>A0A9Q3GZP9</accession>
<name>A0A9Q3GZP9_9BASI</name>
<dbReference type="PANTHER" id="PTHR45626:SF22">
    <property type="entry name" value="DNA REPAIR PROTEIN RAD5"/>
    <property type="match status" value="1"/>
</dbReference>
<sequence length="161" mass="17913">MTVILIANVNSLLPQLPPQSPQPPLIQLYFLVFKAKTDTITQWIRPSHSIIKIPLLPHQKTGLAFLWDQEIPNGQSTRNLWSTSPPRSTFNSRHIIKNKVISSFWSLSTNTPLGGLLVDDMGVGKTIQAIALIGTSKERLIRNAHCSTCTIIICPPRLITN</sequence>
<evidence type="ECO:0000313" key="6">
    <source>
        <dbReference type="Proteomes" id="UP000765509"/>
    </source>
</evidence>
<dbReference type="Gene3D" id="3.40.50.10810">
    <property type="entry name" value="Tandem AAA-ATPase domain"/>
    <property type="match status" value="1"/>
</dbReference>
<comment type="caution">
    <text evidence="5">The sequence shown here is derived from an EMBL/GenBank/DDBJ whole genome shotgun (WGS) entry which is preliminary data.</text>
</comment>
<protein>
    <recommendedName>
        <fullName evidence="4">SNF2 N-terminal domain-containing protein</fullName>
    </recommendedName>
</protein>
<evidence type="ECO:0000256" key="3">
    <source>
        <dbReference type="ARBA" id="ARBA00022840"/>
    </source>
</evidence>
<dbReference type="InterPro" id="IPR038718">
    <property type="entry name" value="SNF2-like_sf"/>
</dbReference>
<proteinExistence type="predicted"/>
<dbReference type="GO" id="GO:0016787">
    <property type="term" value="F:hydrolase activity"/>
    <property type="evidence" value="ECO:0007669"/>
    <property type="project" value="UniProtKB-KW"/>
</dbReference>
<gene>
    <name evidence="5" type="ORF">O181_024464</name>
</gene>
<dbReference type="EMBL" id="AVOT02007841">
    <property type="protein sequence ID" value="MBW0484749.1"/>
    <property type="molecule type" value="Genomic_DNA"/>
</dbReference>
<dbReference type="GO" id="GO:0005634">
    <property type="term" value="C:nucleus"/>
    <property type="evidence" value="ECO:0007669"/>
    <property type="project" value="TreeGrafter"/>
</dbReference>
<feature type="domain" description="SNF2 N-terminal" evidence="4">
    <location>
        <begin position="58"/>
        <end position="161"/>
    </location>
</feature>
<keyword evidence="1" id="KW-0547">Nucleotide-binding</keyword>
<dbReference type="Proteomes" id="UP000765509">
    <property type="component" value="Unassembled WGS sequence"/>
</dbReference>
<dbReference type="AlphaFoldDB" id="A0A9Q3GZP9"/>
<keyword evidence="3" id="KW-0067">ATP-binding</keyword>
<evidence type="ECO:0000256" key="1">
    <source>
        <dbReference type="ARBA" id="ARBA00022741"/>
    </source>
</evidence>
<dbReference type="InterPro" id="IPR000330">
    <property type="entry name" value="SNF2_N"/>
</dbReference>
<dbReference type="InterPro" id="IPR050628">
    <property type="entry name" value="SNF2_RAD54_helicase_TF"/>
</dbReference>
<evidence type="ECO:0000256" key="2">
    <source>
        <dbReference type="ARBA" id="ARBA00022801"/>
    </source>
</evidence>
<evidence type="ECO:0000313" key="5">
    <source>
        <dbReference type="EMBL" id="MBW0484749.1"/>
    </source>
</evidence>
<dbReference type="PANTHER" id="PTHR45626">
    <property type="entry name" value="TRANSCRIPTION TERMINATION FACTOR 2-RELATED"/>
    <property type="match status" value="1"/>
</dbReference>
<dbReference type="GO" id="GO:0005524">
    <property type="term" value="F:ATP binding"/>
    <property type="evidence" value="ECO:0007669"/>
    <property type="project" value="UniProtKB-KW"/>
</dbReference>
<keyword evidence="2" id="KW-0378">Hydrolase</keyword>
<dbReference type="SUPFAM" id="SSF52540">
    <property type="entry name" value="P-loop containing nucleoside triphosphate hydrolases"/>
    <property type="match status" value="1"/>
</dbReference>
<keyword evidence="6" id="KW-1185">Reference proteome</keyword>